<feature type="compositionally biased region" description="Basic and acidic residues" evidence="1">
    <location>
        <begin position="247"/>
        <end position="272"/>
    </location>
</feature>
<name>A0ABR0HX65_9PEZI</name>
<evidence type="ECO:0000313" key="3">
    <source>
        <dbReference type="Proteomes" id="UP001326199"/>
    </source>
</evidence>
<protein>
    <submittedName>
        <fullName evidence="2">Uncharacterized protein</fullName>
    </submittedName>
</protein>
<keyword evidence="3" id="KW-1185">Reference proteome</keyword>
<dbReference type="Proteomes" id="UP001326199">
    <property type="component" value="Unassembled WGS sequence"/>
</dbReference>
<evidence type="ECO:0000256" key="1">
    <source>
        <dbReference type="SAM" id="MobiDB-lite"/>
    </source>
</evidence>
<gene>
    <name evidence="2" type="ORF">QC763_103698</name>
</gene>
<proteinExistence type="predicted"/>
<sequence>MPVHQPPNLAALADATSTALHTRRRTPPYQIFKFDIPNYKPPSSPAAVLPPAIQKLVSHPKKPPFTYPPRNPTQPTHPQPPNPSPFPFGSTPQEIDAFFLSPSPGQDPQEEYVLSPPPQREPPRPDAAKVKMAKMKWLAGYAVTSPCEFPGPVKQTVVEEESGEVVGTRWVGVKVEKEMVDLYVPEWEDFDSDCEGSSEREGGVTPKGKGKGVGGDEVGSEAEGIVRQRARRKKMMGTIKRFGRSLVSERKPRAGEGREQTRVRGGKIDRDQTPGPHGARGYKGRGTR</sequence>
<organism evidence="2 3">
    <name type="scientific">Podospora pseudopauciseta</name>
    <dbReference type="NCBI Taxonomy" id="2093780"/>
    <lineage>
        <taxon>Eukaryota</taxon>
        <taxon>Fungi</taxon>
        <taxon>Dikarya</taxon>
        <taxon>Ascomycota</taxon>
        <taxon>Pezizomycotina</taxon>
        <taxon>Sordariomycetes</taxon>
        <taxon>Sordariomycetidae</taxon>
        <taxon>Sordariales</taxon>
        <taxon>Podosporaceae</taxon>
        <taxon>Podospora</taxon>
    </lineage>
</organism>
<dbReference type="GeneID" id="87927279"/>
<dbReference type="RefSeq" id="XP_062769836.1">
    <property type="nucleotide sequence ID" value="XM_062906936.1"/>
</dbReference>
<comment type="caution">
    <text evidence="2">The sequence shown here is derived from an EMBL/GenBank/DDBJ whole genome shotgun (WGS) entry which is preliminary data.</text>
</comment>
<feature type="region of interest" description="Disordered" evidence="1">
    <location>
        <begin position="190"/>
        <end position="288"/>
    </location>
</feature>
<feature type="compositionally biased region" description="Pro residues" evidence="1">
    <location>
        <begin position="63"/>
        <end position="86"/>
    </location>
</feature>
<evidence type="ECO:0000313" key="2">
    <source>
        <dbReference type="EMBL" id="KAK4672514.1"/>
    </source>
</evidence>
<dbReference type="EMBL" id="JAFFHB010000001">
    <property type="protein sequence ID" value="KAK4672514.1"/>
    <property type="molecule type" value="Genomic_DNA"/>
</dbReference>
<feature type="region of interest" description="Disordered" evidence="1">
    <location>
        <begin position="43"/>
        <end position="129"/>
    </location>
</feature>
<reference evidence="2 3" key="1">
    <citation type="journal article" date="2023" name="bioRxiv">
        <title>High-quality genome assemblies of four members of thePodospora anserinaspecies complex.</title>
        <authorList>
            <person name="Ament-Velasquez S.L."/>
            <person name="Vogan A.A."/>
            <person name="Wallerman O."/>
            <person name="Hartmann F."/>
            <person name="Gautier V."/>
            <person name="Silar P."/>
            <person name="Giraud T."/>
            <person name="Johannesson H."/>
        </authorList>
    </citation>
    <scope>NUCLEOTIDE SEQUENCE [LARGE SCALE GENOMIC DNA]</scope>
    <source>
        <strain evidence="2 3">CBS 411.78</strain>
    </source>
</reference>
<accession>A0ABR0HX65</accession>